<proteinExistence type="predicted"/>
<sequence length="289" mass="33285">MLRKQIPMITSGPLKHVGTVLRFGEKAIFPFADDIATLIWHSCHSKKPIDEKWLNGKKDFKLYKGVPNGRHVILTSHVLATTLVAFCSNKMPPFVLLKVADASYQPVMEELCSEERYIDAEIFHKKMVAEKLKSFQWLSQNYLPTKSKFKPHVLVDEKARSELEFWVPSKQRTKFHLNGVNLLAYRMARTKRIIGKDFSALLNKRNRFYRMSDIRAMANFGKVMRNTSIMNSYGAGKVSLTNSELLNKFLKIRRNSVKNIFYSTALIPSGKGLYCDDKRIPNNTFSNRS</sequence>
<comment type="caution">
    <text evidence="1">The sequence shown here is derived from an EMBL/GenBank/DDBJ whole genome shotgun (WGS) entry which is preliminary data.</text>
</comment>
<protein>
    <submittedName>
        <fullName evidence="1">Uncharacterized protein</fullName>
    </submittedName>
</protein>
<organism evidence="1 2">
    <name type="scientific">Nephila pilipes</name>
    <name type="common">Giant wood spider</name>
    <name type="synonym">Nephila maculata</name>
    <dbReference type="NCBI Taxonomy" id="299642"/>
    <lineage>
        <taxon>Eukaryota</taxon>
        <taxon>Metazoa</taxon>
        <taxon>Ecdysozoa</taxon>
        <taxon>Arthropoda</taxon>
        <taxon>Chelicerata</taxon>
        <taxon>Arachnida</taxon>
        <taxon>Araneae</taxon>
        <taxon>Araneomorphae</taxon>
        <taxon>Entelegynae</taxon>
        <taxon>Araneoidea</taxon>
        <taxon>Nephilidae</taxon>
        <taxon>Nephila</taxon>
    </lineage>
</organism>
<gene>
    <name evidence="1" type="primary">AVEN_157554_1</name>
    <name evidence="1" type="ORF">NPIL_370101</name>
</gene>
<evidence type="ECO:0000313" key="1">
    <source>
        <dbReference type="EMBL" id="GFU24154.1"/>
    </source>
</evidence>
<evidence type="ECO:0000313" key="2">
    <source>
        <dbReference type="Proteomes" id="UP000887013"/>
    </source>
</evidence>
<dbReference type="Proteomes" id="UP000887013">
    <property type="component" value="Unassembled WGS sequence"/>
</dbReference>
<dbReference type="AlphaFoldDB" id="A0A8X6QGJ5"/>
<reference evidence="1" key="1">
    <citation type="submission" date="2020-08" db="EMBL/GenBank/DDBJ databases">
        <title>Multicomponent nature underlies the extraordinary mechanical properties of spider dragline silk.</title>
        <authorList>
            <person name="Kono N."/>
            <person name="Nakamura H."/>
            <person name="Mori M."/>
            <person name="Yoshida Y."/>
            <person name="Ohtoshi R."/>
            <person name="Malay A.D."/>
            <person name="Moran D.A.P."/>
            <person name="Tomita M."/>
            <person name="Numata K."/>
            <person name="Arakawa K."/>
        </authorList>
    </citation>
    <scope>NUCLEOTIDE SEQUENCE</scope>
</reference>
<keyword evidence="2" id="KW-1185">Reference proteome</keyword>
<dbReference type="OrthoDB" id="6411241at2759"/>
<name>A0A8X6QGJ5_NEPPI</name>
<accession>A0A8X6QGJ5</accession>
<dbReference type="EMBL" id="BMAW01081368">
    <property type="protein sequence ID" value="GFU24154.1"/>
    <property type="molecule type" value="Genomic_DNA"/>
</dbReference>